<comment type="catalytic activity">
    <reaction evidence="11">
        <text>(2R)-2,3-dihydroxy-3-methylbutanoate = 3-methyl-2-oxobutanoate + H2O</text>
        <dbReference type="Rhea" id="RHEA:24809"/>
        <dbReference type="ChEBI" id="CHEBI:11851"/>
        <dbReference type="ChEBI" id="CHEBI:15377"/>
        <dbReference type="ChEBI" id="CHEBI:49072"/>
        <dbReference type="EC" id="4.2.1.9"/>
    </reaction>
    <physiologicalReaction direction="left-to-right" evidence="11">
        <dbReference type="Rhea" id="RHEA:24810"/>
    </physiologicalReaction>
</comment>
<dbReference type="GO" id="GO:0005739">
    <property type="term" value="C:mitochondrion"/>
    <property type="evidence" value="ECO:0007669"/>
    <property type="project" value="TreeGrafter"/>
</dbReference>
<dbReference type="PANTHER" id="PTHR21000:SF5">
    <property type="entry name" value="DIHYDROXY-ACID DEHYDRATASE, MITOCHONDRIAL"/>
    <property type="match status" value="1"/>
</dbReference>
<keyword evidence="6" id="KW-0460">Magnesium</keyword>
<dbReference type="GO" id="GO:0051537">
    <property type="term" value="F:2 iron, 2 sulfur cluster binding"/>
    <property type="evidence" value="ECO:0007669"/>
    <property type="project" value="UniProtKB-KW"/>
</dbReference>
<dbReference type="OrthoDB" id="3851628at2759"/>
<dbReference type="Pfam" id="PF00920">
    <property type="entry name" value="ILVD_EDD_N"/>
    <property type="match status" value="1"/>
</dbReference>
<evidence type="ECO:0000256" key="9">
    <source>
        <dbReference type="ARBA" id="ARBA00023239"/>
    </source>
</evidence>
<evidence type="ECO:0000256" key="5">
    <source>
        <dbReference type="ARBA" id="ARBA00022723"/>
    </source>
</evidence>
<protein>
    <recommendedName>
        <fullName evidence="14">dihydroxy-acid dehydratase</fullName>
        <ecNumber evidence="14">4.2.1.9</ecNumber>
    </recommendedName>
</protein>
<dbReference type="FunCoup" id="A0A163J3Q1">
    <property type="interactions" value="247"/>
</dbReference>
<proteinExistence type="inferred from homology"/>
<dbReference type="PANTHER" id="PTHR21000">
    <property type="entry name" value="DIHYDROXY-ACID DEHYDRATASE DAD"/>
    <property type="match status" value="1"/>
</dbReference>
<comment type="pathway">
    <text evidence="12">Amino-acid biosynthesis; L-valine biosynthesis; L-valine from pyruvate: step 3/4.</text>
</comment>
<dbReference type="FunFam" id="3.50.30.80:FF:000001">
    <property type="entry name" value="Dihydroxy-acid dehydratase"/>
    <property type="match status" value="1"/>
</dbReference>
<accession>A0A163J3Q1</accession>
<keyword evidence="7" id="KW-0408">Iron</keyword>
<evidence type="ECO:0000259" key="17">
    <source>
        <dbReference type="Pfam" id="PF00920"/>
    </source>
</evidence>
<keyword evidence="10" id="KW-0100">Branched-chain amino acid biosynthesis</keyword>
<evidence type="ECO:0000256" key="4">
    <source>
        <dbReference type="ARBA" id="ARBA00022714"/>
    </source>
</evidence>
<dbReference type="InParanoid" id="A0A163J3Q1"/>
<evidence type="ECO:0000256" key="13">
    <source>
        <dbReference type="ARBA" id="ARBA00029437"/>
    </source>
</evidence>
<name>A0A163J3Q1_ABSGL</name>
<evidence type="ECO:0000256" key="14">
    <source>
        <dbReference type="ARBA" id="ARBA00029490"/>
    </source>
</evidence>
<evidence type="ECO:0000256" key="6">
    <source>
        <dbReference type="ARBA" id="ARBA00022842"/>
    </source>
</evidence>
<reference evidence="19" key="1">
    <citation type="submission" date="2016-04" db="EMBL/GenBank/DDBJ databases">
        <authorList>
            <person name="Evans L.H."/>
            <person name="Alamgir A."/>
            <person name="Owens N."/>
            <person name="Weber N.D."/>
            <person name="Virtaneva K."/>
            <person name="Barbian K."/>
            <person name="Babar A."/>
            <person name="Rosenke K."/>
        </authorList>
    </citation>
    <scope>NUCLEOTIDE SEQUENCE [LARGE SCALE GENOMIC DNA]</scope>
    <source>
        <strain evidence="19">CBS 101.48</strain>
    </source>
</reference>
<evidence type="ECO:0000256" key="10">
    <source>
        <dbReference type="ARBA" id="ARBA00023304"/>
    </source>
</evidence>
<comment type="similarity">
    <text evidence="2">Belongs to the IlvD/Edd family.</text>
</comment>
<dbReference type="InterPro" id="IPR056740">
    <property type="entry name" value="ILV_EDD_C"/>
</dbReference>
<dbReference type="AlphaFoldDB" id="A0A163J3Q1"/>
<keyword evidence="5" id="KW-0479">Metal-binding</keyword>
<dbReference type="InterPro" id="IPR050165">
    <property type="entry name" value="DHAD_IlvD/Edd"/>
</dbReference>
<comment type="pathway">
    <text evidence="13">Amino-acid biosynthesis; L-isoleucine biosynthesis; L-isoleucine from 2-oxobutanoate: step 3/4.</text>
</comment>
<dbReference type="GO" id="GO:0004160">
    <property type="term" value="F:dihydroxy-acid dehydratase activity"/>
    <property type="evidence" value="ECO:0007669"/>
    <property type="project" value="UniProtKB-EC"/>
</dbReference>
<dbReference type="InterPro" id="IPR042096">
    <property type="entry name" value="Dihydro-acid_dehy_C"/>
</dbReference>
<keyword evidence="4" id="KW-0001">2Fe-2S</keyword>
<evidence type="ECO:0000256" key="11">
    <source>
        <dbReference type="ARBA" id="ARBA00029304"/>
    </source>
</evidence>
<gene>
    <name evidence="19" type="primary">ABSGL_02461.1 scaffold 3452</name>
</gene>
<dbReference type="InterPro" id="IPR000581">
    <property type="entry name" value="ILV_EDD_N"/>
</dbReference>
<feature type="domain" description="Dihydroxy-acid/6-phosphogluconate dehydratase C-terminal" evidence="18">
    <location>
        <begin position="382"/>
        <end position="573"/>
    </location>
</feature>
<keyword evidence="3" id="KW-0028">Amino-acid biosynthesis</keyword>
<evidence type="ECO:0000256" key="3">
    <source>
        <dbReference type="ARBA" id="ARBA00022605"/>
    </source>
</evidence>
<dbReference type="PROSITE" id="PS00886">
    <property type="entry name" value="ILVD_EDD_1"/>
    <property type="match status" value="1"/>
</dbReference>
<evidence type="ECO:0000259" key="18">
    <source>
        <dbReference type="Pfam" id="PF24877"/>
    </source>
</evidence>
<dbReference type="NCBIfam" id="NF002068">
    <property type="entry name" value="PRK00911.1"/>
    <property type="match status" value="1"/>
</dbReference>
<evidence type="ECO:0000256" key="1">
    <source>
        <dbReference type="ARBA" id="ARBA00001946"/>
    </source>
</evidence>
<evidence type="ECO:0000256" key="8">
    <source>
        <dbReference type="ARBA" id="ARBA00023014"/>
    </source>
</evidence>
<dbReference type="EC" id="4.2.1.9" evidence="14"/>
<evidence type="ECO:0000256" key="15">
    <source>
        <dbReference type="ARBA" id="ARBA00034078"/>
    </source>
</evidence>
<comment type="cofactor">
    <cofactor evidence="15">
        <name>[2Fe-2S] cluster</name>
        <dbReference type="ChEBI" id="CHEBI:190135"/>
    </cofactor>
</comment>
<dbReference type="InterPro" id="IPR020558">
    <property type="entry name" value="DiOHA_6PGluconate_deHydtase_CS"/>
</dbReference>
<dbReference type="InterPro" id="IPR037237">
    <property type="entry name" value="IlvD/EDD_N"/>
</dbReference>
<dbReference type="OMA" id="STQGRNM"/>
<keyword evidence="20" id="KW-1185">Reference proteome</keyword>
<dbReference type="Proteomes" id="UP000078561">
    <property type="component" value="Unassembled WGS sequence"/>
</dbReference>
<dbReference type="PROSITE" id="PS00887">
    <property type="entry name" value="ILVD_EDD_2"/>
    <property type="match status" value="1"/>
</dbReference>
<evidence type="ECO:0000256" key="16">
    <source>
        <dbReference type="ARBA" id="ARBA00052865"/>
    </source>
</evidence>
<dbReference type="HAMAP" id="MF_00012">
    <property type="entry name" value="IlvD"/>
    <property type="match status" value="1"/>
</dbReference>
<dbReference type="GO" id="GO:0009097">
    <property type="term" value="P:isoleucine biosynthetic process"/>
    <property type="evidence" value="ECO:0007669"/>
    <property type="project" value="UniProtKB-UniPathway"/>
</dbReference>
<dbReference type="EMBL" id="LT551507">
    <property type="protein sequence ID" value="SAL97003.1"/>
    <property type="molecule type" value="Genomic_DNA"/>
</dbReference>
<dbReference type="Pfam" id="PF24877">
    <property type="entry name" value="ILV_EDD_C"/>
    <property type="match status" value="1"/>
</dbReference>
<feature type="domain" description="Dihydroxy-acid/6-phosphogluconate dehydratase N-terminal" evidence="17">
    <location>
        <begin position="58"/>
        <end position="370"/>
    </location>
</feature>
<dbReference type="UniPathway" id="UPA00049">
    <property type="reaction ID" value="UER00061"/>
</dbReference>
<sequence>MQTMRDGAVKATPIGLRYYTTEKQKLNKYSSTITQPKSQGASQAMLYATGLTDEDMNKAQVGISSVWYEGNPCNMHLLDLAGKVKEGVQKAGLIGFRFNTVGVSDGMSMGTRGMSYSLQSRDLIADSVETVMGGQWYDANISIPGCDKNMPGVLMAMGRLNRPSIMVYGGTIQPGKSCGGANLDIVSAFQAYGEYVAGSIEEDKRYDIIRHSCPGPGACGGMASAAEAMGMSLPYSSSTPATYPEKIQECLNSGAAIRNLLEKDIKPKDIMTKQAFVNAMVLTTVLGGSTNAVLHLIAIARSVDINLTLDDFQAVSDRTPFLADLKPSGKYVMEDLHGIGGIPAILKYLLDNKMIDGDVMTVTGKSLEENLHSLPGLPQGQDIIHPLSNPIKATGHLQTLFGNLAPEGSVAKITGKEGLSFTGKARVFDGEENFIAALENGEFKVGEKVVGIIRYEGPKGSPGMREMLKPTSAIMGAGLGKDVALLTDGRFSGGSHGFIVGHVCPEAYVGGPIGLVQDGDIISIDAETREMNMDVTEEELAKRRANFKTPEPKYTKGTLARYIMTVKSASQGAVTDEL</sequence>
<comment type="cofactor">
    <cofactor evidence="1">
        <name>Mg(2+)</name>
        <dbReference type="ChEBI" id="CHEBI:18420"/>
    </cofactor>
</comment>
<organism evidence="19">
    <name type="scientific">Absidia glauca</name>
    <name type="common">Pin mould</name>
    <dbReference type="NCBI Taxonomy" id="4829"/>
    <lineage>
        <taxon>Eukaryota</taxon>
        <taxon>Fungi</taxon>
        <taxon>Fungi incertae sedis</taxon>
        <taxon>Mucoromycota</taxon>
        <taxon>Mucoromycotina</taxon>
        <taxon>Mucoromycetes</taxon>
        <taxon>Mucorales</taxon>
        <taxon>Cunninghamellaceae</taxon>
        <taxon>Absidia</taxon>
    </lineage>
</organism>
<dbReference type="GO" id="GO:0009099">
    <property type="term" value="P:L-valine biosynthetic process"/>
    <property type="evidence" value="ECO:0007669"/>
    <property type="project" value="UniProtKB-UniPathway"/>
</dbReference>
<dbReference type="SUPFAM" id="SSF143975">
    <property type="entry name" value="IlvD/EDD N-terminal domain-like"/>
    <property type="match status" value="1"/>
</dbReference>
<evidence type="ECO:0000313" key="19">
    <source>
        <dbReference type="EMBL" id="SAL97003.1"/>
    </source>
</evidence>
<dbReference type="SUPFAM" id="SSF52016">
    <property type="entry name" value="LeuD/IlvD-like"/>
    <property type="match status" value="1"/>
</dbReference>
<evidence type="ECO:0000256" key="2">
    <source>
        <dbReference type="ARBA" id="ARBA00006486"/>
    </source>
</evidence>
<evidence type="ECO:0000256" key="7">
    <source>
        <dbReference type="ARBA" id="ARBA00023004"/>
    </source>
</evidence>
<dbReference type="STRING" id="4829.A0A163J3Q1"/>
<dbReference type="Gene3D" id="3.50.30.80">
    <property type="entry name" value="IlvD/EDD C-terminal domain-like"/>
    <property type="match status" value="1"/>
</dbReference>
<dbReference type="UniPathway" id="UPA00047">
    <property type="reaction ID" value="UER00057"/>
</dbReference>
<dbReference type="NCBIfam" id="TIGR00110">
    <property type="entry name" value="ilvD"/>
    <property type="match status" value="1"/>
</dbReference>
<comment type="catalytic activity">
    <reaction evidence="16">
        <text>(2R,3R)-2,3-dihydroxy-3-methylpentanoate = (S)-3-methyl-2-oxopentanoate + H2O</text>
        <dbReference type="Rhea" id="RHEA:27694"/>
        <dbReference type="ChEBI" id="CHEBI:15377"/>
        <dbReference type="ChEBI" id="CHEBI:35146"/>
        <dbReference type="ChEBI" id="CHEBI:49258"/>
        <dbReference type="EC" id="4.2.1.9"/>
    </reaction>
    <physiologicalReaction direction="left-to-right" evidence="16">
        <dbReference type="Rhea" id="RHEA:27695"/>
    </physiologicalReaction>
</comment>
<dbReference type="GO" id="GO:0046872">
    <property type="term" value="F:metal ion binding"/>
    <property type="evidence" value="ECO:0007669"/>
    <property type="project" value="UniProtKB-KW"/>
</dbReference>
<evidence type="ECO:0000313" key="20">
    <source>
        <dbReference type="Proteomes" id="UP000078561"/>
    </source>
</evidence>
<keyword evidence="9" id="KW-0456">Lyase</keyword>
<keyword evidence="8" id="KW-0411">Iron-sulfur</keyword>
<evidence type="ECO:0000256" key="12">
    <source>
        <dbReference type="ARBA" id="ARBA00029436"/>
    </source>
</evidence>
<dbReference type="InterPro" id="IPR004404">
    <property type="entry name" value="DihydroxyA_deHydtase"/>
</dbReference>